<dbReference type="InterPro" id="IPR005055">
    <property type="entry name" value="A10/PebIII"/>
</dbReference>
<dbReference type="InterPro" id="IPR036682">
    <property type="entry name" value="OS_D_A10/PebIII_sf"/>
</dbReference>
<protein>
    <recommendedName>
        <fullName evidence="4">Chemosensory protein</fullName>
    </recommendedName>
</protein>
<keyword evidence="3" id="KW-1185">Reference proteome</keyword>
<dbReference type="PANTHER" id="PTHR11257">
    <property type="entry name" value="CHEMOSENSORY PROTEIN-RELATED"/>
    <property type="match status" value="1"/>
</dbReference>
<sequence>MNIMTYGNMKFYSIFALTVIACANCEDVYKTKFDNVDVESIMKNERLLKNHLKCLLEDKACIPELEELKKHIPEMMETCCAKCSEKHKENGRKVALYMMEHKPDIVKKVMDKYDPQREYVKRCSEQLTASGIDITKL</sequence>
<dbReference type="PANTHER" id="PTHR11257:SF12">
    <property type="entry name" value="EJACULATORY BULB-SPECIFIC PROTEIN 3-RELATED"/>
    <property type="match status" value="1"/>
</dbReference>
<proteinExistence type="predicted"/>
<reference evidence="2 3" key="1">
    <citation type="submission" date="2023-03" db="EMBL/GenBank/DDBJ databases">
        <title>Genome insight into feeding habits of ladybird beetles.</title>
        <authorList>
            <person name="Li H.-S."/>
            <person name="Huang Y.-H."/>
            <person name="Pang H."/>
        </authorList>
    </citation>
    <scope>NUCLEOTIDE SEQUENCE [LARGE SCALE GENOMIC DNA]</scope>
    <source>
        <strain evidence="2">SYSU_2023b</strain>
        <tissue evidence="2">Whole body</tissue>
    </source>
</reference>
<dbReference type="EMBL" id="JARQZJ010000071">
    <property type="protein sequence ID" value="KAK9881855.1"/>
    <property type="molecule type" value="Genomic_DNA"/>
</dbReference>
<evidence type="ECO:0000313" key="2">
    <source>
        <dbReference type="EMBL" id="KAK9881855.1"/>
    </source>
</evidence>
<feature type="signal peptide" evidence="1">
    <location>
        <begin position="1"/>
        <end position="25"/>
    </location>
</feature>
<dbReference type="AlphaFoldDB" id="A0AAW1UPG0"/>
<dbReference type="Proteomes" id="UP001431783">
    <property type="component" value="Unassembled WGS sequence"/>
</dbReference>
<organism evidence="2 3">
    <name type="scientific">Henosepilachna vigintioctopunctata</name>
    <dbReference type="NCBI Taxonomy" id="420089"/>
    <lineage>
        <taxon>Eukaryota</taxon>
        <taxon>Metazoa</taxon>
        <taxon>Ecdysozoa</taxon>
        <taxon>Arthropoda</taxon>
        <taxon>Hexapoda</taxon>
        <taxon>Insecta</taxon>
        <taxon>Pterygota</taxon>
        <taxon>Neoptera</taxon>
        <taxon>Endopterygota</taxon>
        <taxon>Coleoptera</taxon>
        <taxon>Polyphaga</taxon>
        <taxon>Cucujiformia</taxon>
        <taxon>Coccinelloidea</taxon>
        <taxon>Coccinellidae</taxon>
        <taxon>Epilachninae</taxon>
        <taxon>Epilachnini</taxon>
        <taxon>Henosepilachna</taxon>
    </lineage>
</organism>
<comment type="caution">
    <text evidence="2">The sequence shown here is derived from an EMBL/GenBank/DDBJ whole genome shotgun (WGS) entry which is preliminary data.</text>
</comment>
<keyword evidence="1" id="KW-0732">Signal</keyword>
<evidence type="ECO:0000256" key="1">
    <source>
        <dbReference type="SAM" id="SignalP"/>
    </source>
</evidence>
<dbReference type="Gene3D" id="1.10.2080.10">
    <property type="entry name" value="Insect odorant-binding protein A10/Ejaculatory bulb-specific protein 3"/>
    <property type="match status" value="1"/>
</dbReference>
<gene>
    <name evidence="2" type="ORF">WA026_018050</name>
</gene>
<dbReference type="Pfam" id="PF03392">
    <property type="entry name" value="OS-D"/>
    <property type="match status" value="1"/>
</dbReference>
<evidence type="ECO:0000313" key="3">
    <source>
        <dbReference type="Proteomes" id="UP001431783"/>
    </source>
</evidence>
<evidence type="ECO:0008006" key="4">
    <source>
        <dbReference type="Google" id="ProtNLM"/>
    </source>
</evidence>
<accession>A0AAW1UPG0</accession>
<dbReference type="SUPFAM" id="SSF100910">
    <property type="entry name" value="Chemosensory protein Csp2"/>
    <property type="match status" value="1"/>
</dbReference>
<name>A0AAW1UPG0_9CUCU</name>
<feature type="chain" id="PRO_5043990925" description="Chemosensory protein" evidence="1">
    <location>
        <begin position="26"/>
        <end position="137"/>
    </location>
</feature>